<keyword evidence="1" id="KW-0472">Membrane</keyword>
<dbReference type="Proteomes" id="UP000318384">
    <property type="component" value="Chromosome"/>
</dbReference>
<evidence type="ECO:0000313" key="2">
    <source>
        <dbReference type="EMBL" id="QDU11433.1"/>
    </source>
</evidence>
<proteinExistence type="predicted"/>
<accession>A0A517X1Q9</accession>
<keyword evidence="1" id="KW-1133">Transmembrane helix</keyword>
<dbReference type="RefSeq" id="WP_145179223.1">
    <property type="nucleotide sequence ID" value="NZ_CP037422.1"/>
</dbReference>
<evidence type="ECO:0000256" key="1">
    <source>
        <dbReference type="SAM" id="Phobius"/>
    </source>
</evidence>
<feature type="transmembrane region" description="Helical" evidence="1">
    <location>
        <begin position="402"/>
        <end position="423"/>
    </location>
</feature>
<sequence>MKLRRTYTVLMLFLFSNVWGNVAFSSELDIVLQRLETDSASLPSLTVEWSTKRKLLIPPDEFKEKVKFPAYSEEFGFYQFTRYSYQHPYARGFRQIESLQNVAGMTNDLSKTSMTPTKPTVLSRKAPSQNKTQFIQTVTKQEVAIQLEKVFEGTLEVPDSIVPDSICMLMISTLDELKTESPHAKFIWPDYLKLAGYFFPETPMEVGLKPVPLPVRWSQNAQESNKLTLLNNQDGKTELVFHDSNSSLTEKLHFSNTSKYAVESRELFDASDRIIRRYHYQGSVNIEGTTFYLPEKIRVEYFNWETNSEYVSFTPIVEITYELKDISYGPYPDEYFTLNYNTPGDMIADRTLPESSTFPEGQVQYRIPSNPADLKRVIEKAKKDNDSWRQQSFFNVHKKRPFSQILIGGNILLIIVLAIVFFLNRRKL</sequence>
<protein>
    <submittedName>
        <fullName evidence="2">Uncharacterized protein</fullName>
    </submittedName>
</protein>
<reference evidence="2 3" key="1">
    <citation type="submission" date="2019-03" db="EMBL/GenBank/DDBJ databases">
        <title>Deep-cultivation of Planctomycetes and their phenomic and genomic characterization uncovers novel biology.</title>
        <authorList>
            <person name="Wiegand S."/>
            <person name="Jogler M."/>
            <person name="Boedeker C."/>
            <person name="Pinto D."/>
            <person name="Vollmers J."/>
            <person name="Rivas-Marin E."/>
            <person name="Kohn T."/>
            <person name="Peeters S.H."/>
            <person name="Heuer A."/>
            <person name="Rast P."/>
            <person name="Oberbeckmann S."/>
            <person name="Bunk B."/>
            <person name="Jeske O."/>
            <person name="Meyerdierks A."/>
            <person name="Storesund J.E."/>
            <person name="Kallscheuer N."/>
            <person name="Luecker S."/>
            <person name="Lage O.M."/>
            <person name="Pohl T."/>
            <person name="Merkel B.J."/>
            <person name="Hornburger P."/>
            <person name="Mueller R.-W."/>
            <person name="Bruemmer F."/>
            <person name="Labrenz M."/>
            <person name="Spormann A.M."/>
            <person name="Op den Camp H."/>
            <person name="Overmann J."/>
            <person name="Amann R."/>
            <person name="Jetten M.S.M."/>
            <person name="Mascher T."/>
            <person name="Medema M.H."/>
            <person name="Devos D.P."/>
            <person name="Kaster A.-K."/>
            <person name="Ovreas L."/>
            <person name="Rohde M."/>
            <person name="Galperin M.Y."/>
            <person name="Jogler C."/>
        </authorList>
    </citation>
    <scope>NUCLEOTIDE SEQUENCE [LARGE SCALE GENOMIC DNA]</scope>
    <source>
        <strain evidence="2 3">V202</strain>
    </source>
</reference>
<name>A0A517X1Q9_9PLAN</name>
<dbReference type="EMBL" id="CP037422">
    <property type="protein sequence ID" value="QDU11433.1"/>
    <property type="molecule type" value="Genomic_DNA"/>
</dbReference>
<dbReference type="AlphaFoldDB" id="A0A517X1Q9"/>
<evidence type="ECO:0000313" key="3">
    <source>
        <dbReference type="Proteomes" id="UP000318384"/>
    </source>
</evidence>
<keyword evidence="1" id="KW-0812">Transmembrane</keyword>
<keyword evidence="3" id="KW-1185">Reference proteome</keyword>
<organism evidence="2 3">
    <name type="scientific">Gimesia aquarii</name>
    <dbReference type="NCBI Taxonomy" id="2527964"/>
    <lineage>
        <taxon>Bacteria</taxon>
        <taxon>Pseudomonadati</taxon>
        <taxon>Planctomycetota</taxon>
        <taxon>Planctomycetia</taxon>
        <taxon>Planctomycetales</taxon>
        <taxon>Planctomycetaceae</taxon>
        <taxon>Gimesia</taxon>
    </lineage>
</organism>
<gene>
    <name evidence="2" type="ORF">V202x_48550</name>
</gene>